<protein>
    <submittedName>
        <fullName evidence="11">Cytochrome P450</fullName>
    </submittedName>
</protein>
<evidence type="ECO:0000313" key="12">
    <source>
        <dbReference type="Proteomes" id="UP000188268"/>
    </source>
</evidence>
<dbReference type="GO" id="GO:0009625">
    <property type="term" value="P:response to insect"/>
    <property type="evidence" value="ECO:0007669"/>
    <property type="project" value="UniProtKB-ARBA"/>
</dbReference>
<dbReference type="SUPFAM" id="SSF48264">
    <property type="entry name" value="Cytochrome P450"/>
    <property type="match status" value="1"/>
</dbReference>
<reference evidence="11 12" key="1">
    <citation type="submission" date="2013-09" db="EMBL/GenBank/DDBJ databases">
        <title>Corchorus capsularis genome sequencing.</title>
        <authorList>
            <person name="Alam M."/>
            <person name="Haque M.S."/>
            <person name="Islam M.S."/>
            <person name="Emdad E.M."/>
            <person name="Islam M.M."/>
            <person name="Ahmed B."/>
            <person name="Halim A."/>
            <person name="Hossen Q.M.M."/>
            <person name="Hossain M.Z."/>
            <person name="Ahmed R."/>
            <person name="Khan M.M."/>
            <person name="Islam R."/>
            <person name="Rashid M.M."/>
            <person name="Khan S.A."/>
            <person name="Rahman M.S."/>
            <person name="Alam M."/>
        </authorList>
    </citation>
    <scope>NUCLEOTIDE SEQUENCE [LARGE SCALE GENOMIC DNA]</scope>
    <source>
        <strain evidence="12">cv. CVL-1</strain>
        <tissue evidence="11">Whole seedling</tissue>
    </source>
</reference>
<accession>A0A1R3JX73</accession>
<dbReference type="InterPro" id="IPR001128">
    <property type="entry name" value="Cyt_P450"/>
</dbReference>
<dbReference type="GO" id="GO:0002229">
    <property type="term" value="P:defense response to oomycetes"/>
    <property type="evidence" value="ECO:0007669"/>
    <property type="project" value="UniProtKB-ARBA"/>
</dbReference>
<name>A0A1R3JX73_COCAP</name>
<feature type="transmembrane region" description="Helical" evidence="10">
    <location>
        <begin position="6"/>
        <end position="27"/>
    </location>
</feature>
<dbReference type="GO" id="GO:0009684">
    <property type="term" value="P:indoleacetic acid biosynthetic process"/>
    <property type="evidence" value="ECO:0007669"/>
    <property type="project" value="UniProtKB-ARBA"/>
</dbReference>
<dbReference type="FunFam" id="1.10.630.10:FF:000037">
    <property type="entry name" value="Cytochrome P450 9"/>
    <property type="match status" value="1"/>
</dbReference>
<dbReference type="InterPro" id="IPR017972">
    <property type="entry name" value="Cyt_P450_CS"/>
</dbReference>
<dbReference type="GO" id="GO:0052544">
    <property type="term" value="P:defense response by callose deposition in cell wall"/>
    <property type="evidence" value="ECO:0007669"/>
    <property type="project" value="UniProtKB-ARBA"/>
</dbReference>
<evidence type="ECO:0000256" key="2">
    <source>
        <dbReference type="ARBA" id="ARBA00010617"/>
    </source>
</evidence>
<keyword evidence="10" id="KW-1133">Transmembrane helix</keyword>
<proteinExistence type="inferred from homology"/>
<evidence type="ECO:0000256" key="8">
    <source>
        <dbReference type="PIRSR" id="PIRSR602401-1"/>
    </source>
</evidence>
<dbReference type="EMBL" id="AWWV01006870">
    <property type="protein sequence ID" value="OMO99458.1"/>
    <property type="molecule type" value="Genomic_DNA"/>
</dbReference>
<evidence type="ECO:0000256" key="7">
    <source>
        <dbReference type="ARBA" id="ARBA00023033"/>
    </source>
</evidence>
<comment type="caution">
    <text evidence="11">The sequence shown here is derived from an EMBL/GenBank/DDBJ whole genome shotgun (WGS) entry which is preliminary data.</text>
</comment>
<dbReference type="AlphaFoldDB" id="A0A1R3JX73"/>
<evidence type="ECO:0000256" key="6">
    <source>
        <dbReference type="ARBA" id="ARBA00023004"/>
    </source>
</evidence>
<dbReference type="Pfam" id="PF00067">
    <property type="entry name" value="p450"/>
    <property type="match status" value="1"/>
</dbReference>
<dbReference type="Proteomes" id="UP000188268">
    <property type="component" value="Unassembled WGS sequence"/>
</dbReference>
<evidence type="ECO:0000256" key="4">
    <source>
        <dbReference type="ARBA" id="ARBA00022723"/>
    </source>
</evidence>
<dbReference type="GO" id="GO:0006569">
    <property type="term" value="P:L-tryptophan catabolic process"/>
    <property type="evidence" value="ECO:0007669"/>
    <property type="project" value="UniProtKB-ARBA"/>
</dbReference>
<dbReference type="PANTHER" id="PTHR47944">
    <property type="entry name" value="CYTOCHROME P450 98A9"/>
    <property type="match status" value="1"/>
</dbReference>
<sequence length="534" mass="60412">MEMINSFIPFTTLLFVFMAFAFNIFLFKSKLLGNVDQKAAKKPSLPPGPKPWPIVGNLPEMIKSKKNTSVSQWIHKLMKEMNTEIACFRFGKVHVITVTCPEISQEILKKQDAIFASRPLTMGSEVLSRGYLTTAVVPFGDQWKKMKRIMVGELFSQARLRLLHEKRVEEADNLVRYVHNQCSGNADEGGLVNLRAVARHYCGNVIRKLVFNTRNFGEGKDDSGPGAEEVEHVQAIFTILAHLYSFCISDYVPWLRGFDLEGHEKTLAEATRVVAKYHDPIIDERIQQWREGKKEQPEDLLDVLVSLKDNNGDSLLSAEEIKAQIMEIMVAAVDNPSNALEWALAEMLNQPEMLQKAKDELDTVVGKQRLVQESDFPKLNYIKACAREAFRLHPIDPFNVPHMSMADTTVGNYFIPKGSHVLLSRLGLGRNPKVWYEPNKFKPERHLHEAKEVVLTEPDLRLLSFSRGRRGCMGVVLGSSMTTMLFARLLHGFSWSIPSNEGRIDLSEGKGNLHLARPLVAVAKPRLLQHVYPC</sequence>
<organism evidence="11 12">
    <name type="scientific">Corchorus capsularis</name>
    <name type="common">Jute</name>
    <dbReference type="NCBI Taxonomy" id="210143"/>
    <lineage>
        <taxon>Eukaryota</taxon>
        <taxon>Viridiplantae</taxon>
        <taxon>Streptophyta</taxon>
        <taxon>Embryophyta</taxon>
        <taxon>Tracheophyta</taxon>
        <taxon>Spermatophyta</taxon>
        <taxon>Magnoliopsida</taxon>
        <taxon>eudicotyledons</taxon>
        <taxon>Gunneridae</taxon>
        <taxon>Pentapetalae</taxon>
        <taxon>rosids</taxon>
        <taxon>malvids</taxon>
        <taxon>Malvales</taxon>
        <taxon>Malvaceae</taxon>
        <taxon>Grewioideae</taxon>
        <taxon>Apeibeae</taxon>
        <taxon>Corchorus</taxon>
    </lineage>
</organism>
<evidence type="ECO:0000256" key="1">
    <source>
        <dbReference type="ARBA" id="ARBA00001971"/>
    </source>
</evidence>
<gene>
    <name evidence="11" type="ORF">CCACVL1_03796</name>
</gene>
<comment type="cofactor">
    <cofactor evidence="1 8">
        <name>heme</name>
        <dbReference type="ChEBI" id="CHEBI:30413"/>
    </cofactor>
</comment>
<keyword evidence="6 8" id="KW-0408">Iron</keyword>
<dbReference type="OMA" id="KWKLAGG"/>
<evidence type="ECO:0000256" key="3">
    <source>
        <dbReference type="ARBA" id="ARBA00022617"/>
    </source>
</evidence>
<keyword evidence="5 9" id="KW-0560">Oxidoreductase</keyword>
<dbReference type="GO" id="GO:0016705">
    <property type="term" value="F:oxidoreductase activity, acting on paired donors, with incorporation or reduction of molecular oxygen"/>
    <property type="evidence" value="ECO:0007669"/>
    <property type="project" value="InterPro"/>
</dbReference>
<dbReference type="CDD" id="cd20658">
    <property type="entry name" value="CYP79"/>
    <property type="match status" value="1"/>
</dbReference>
<keyword evidence="3 8" id="KW-0349">Heme</keyword>
<dbReference type="GO" id="GO:0020037">
    <property type="term" value="F:heme binding"/>
    <property type="evidence" value="ECO:0007669"/>
    <property type="project" value="InterPro"/>
</dbReference>
<keyword evidence="10" id="KW-0472">Membrane</keyword>
<feature type="binding site" description="axial binding residue" evidence="8">
    <location>
        <position position="472"/>
    </location>
    <ligand>
        <name>heme</name>
        <dbReference type="ChEBI" id="CHEBI:30413"/>
    </ligand>
    <ligandPart>
        <name>Fe</name>
        <dbReference type="ChEBI" id="CHEBI:18248"/>
    </ligandPart>
</feature>
<keyword evidence="12" id="KW-1185">Reference proteome</keyword>
<dbReference type="Gene3D" id="1.10.630.10">
    <property type="entry name" value="Cytochrome P450"/>
    <property type="match status" value="1"/>
</dbReference>
<evidence type="ECO:0000256" key="5">
    <source>
        <dbReference type="ARBA" id="ARBA00023002"/>
    </source>
</evidence>
<dbReference type="OrthoDB" id="2789670at2759"/>
<keyword evidence="10" id="KW-0812">Transmembrane</keyword>
<dbReference type="InterPro" id="IPR036396">
    <property type="entry name" value="Cyt_P450_sf"/>
</dbReference>
<dbReference type="STRING" id="210143.A0A1R3JX73"/>
<evidence type="ECO:0000313" key="11">
    <source>
        <dbReference type="EMBL" id="OMO99458.1"/>
    </source>
</evidence>
<dbReference type="Gramene" id="OMO99458">
    <property type="protein sequence ID" value="OMO99458"/>
    <property type="gene ID" value="CCACVL1_03796"/>
</dbReference>
<keyword evidence="4 8" id="KW-0479">Metal-binding</keyword>
<evidence type="ECO:0000256" key="10">
    <source>
        <dbReference type="SAM" id="Phobius"/>
    </source>
</evidence>
<dbReference type="GO" id="GO:0010120">
    <property type="term" value="P:camalexin biosynthetic process"/>
    <property type="evidence" value="ECO:0007669"/>
    <property type="project" value="UniProtKB-ARBA"/>
</dbReference>
<dbReference type="GO" id="GO:0004497">
    <property type="term" value="F:monooxygenase activity"/>
    <property type="evidence" value="ECO:0007669"/>
    <property type="project" value="UniProtKB-KW"/>
</dbReference>
<dbReference type="PROSITE" id="PS00086">
    <property type="entry name" value="CYTOCHROME_P450"/>
    <property type="match status" value="1"/>
</dbReference>
<dbReference type="PRINTS" id="PR00463">
    <property type="entry name" value="EP450I"/>
</dbReference>
<comment type="similarity">
    <text evidence="2 9">Belongs to the cytochrome P450 family.</text>
</comment>
<dbReference type="GO" id="GO:0005506">
    <property type="term" value="F:iron ion binding"/>
    <property type="evidence" value="ECO:0007669"/>
    <property type="project" value="InterPro"/>
</dbReference>
<keyword evidence="7 9" id="KW-0503">Monooxygenase</keyword>
<dbReference type="InterPro" id="IPR002401">
    <property type="entry name" value="Cyt_P450_E_grp-I"/>
</dbReference>
<dbReference type="PANTHER" id="PTHR47944:SF4">
    <property type="entry name" value="OS09G0441700 PROTEIN"/>
    <property type="match status" value="1"/>
</dbReference>
<evidence type="ECO:0000256" key="9">
    <source>
        <dbReference type="RuleBase" id="RU000461"/>
    </source>
</evidence>